<feature type="domain" description="Methyltransferase FkbM" evidence="1">
    <location>
        <begin position="60"/>
        <end position="225"/>
    </location>
</feature>
<dbReference type="InterPro" id="IPR029063">
    <property type="entry name" value="SAM-dependent_MTases_sf"/>
</dbReference>
<sequence>MLSDTIKSLTKKLFSYTFIDTVRLKIDRYLGYEQIIYSQFGEDLFLRDYFKDKLNGFYIDISAYHPRQFSNTYFLYKYRGWAGINIEANLNCVTLFNQVRKRDINIHAVVSDQETSVQYHAWGINSENSMNAAQINALTKRFGKAPEILELVVQPLSKLLNDHCPDHKTIDFLNIDVEGNDLAVLKSNNWNQYKPQIIAVEQFGNTIEQISKTALYQYLIDKGYQNIAWYKPTLIFERKPK</sequence>
<comment type="caution">
    <text evidence="2">The sequence shown here is derived from an EMBL/GenBank/DDBJ whole genome shotgun (WGS) entry which is preliminary data.</text>
</comment>
<dbReference type="GO" id="GO:0005886">
    <property type="term" value="C:plasma membrane"/>
    <property type="evidence" value="ECO:0007669"/>
    <property type="project" value="TreeGrafter"/>
</dbReference>
<proteinExistence type="predicted"/>
<dbReference type="InterPro" id="IPR006342">
    <property type="entry name" value="FkbM_mtfrase"/>
</dbReference>
<accession>A0A6M0SE80</accession>
<dbReference type="EMBL" id="QZCE01000002">
    <property type="protein sequence ID" value="NEZ66810.1"/>
    <property type="molecule type" value="Genomic_DNA"/>
</dbReference>
<dbReference type="PANTHER" id="PTHR34009:SF2">
    <property type="entry name" value="PROTEIN STAR"/>
    <property type="match status" value="1"/>
</dbReference>
<name>A0A6M0SE80_9CYAN</name>
<evidence type="ECO:0000259" key="1">
    <source>
        <dbReference type="Pfam" id="PF05050"/>
    </source>
</evidence>
<reference evidence="2 3" key="1">
    <citation type="journal article" date="2020" name="Microb. Ecol.">
        <title>Ecogenomics of the Marine Benthic Filamentous Cyanobacterium Adonisia.</title>
        <authorList>
            <person name="Walter J.M."/>
            <person name="Coutinho F.H."/>
            <person name="Leomil L."/>
            <person name="Hargreaves P.I."/>
            <person name="Campeao M.E."/>
            <person name="Vieira V.V."/>
            <person name="Silva B.S."/>
            <person name="Fistarol G.O."/>
            <person name="Salomon P.S."/>
            <person name="Sawabe T."/>
            <person name="Mino S."/>
            <person name="Hosokawa M."/>
            <person name="Miyashita H."/>
            <person name="Maruyama F."/>
            <person name="van Verk M.C."/>
            <person name="Dutilh B.E."/>
            <person name="Thompson C.C."/>
            <person name="Thompson F.L."/>
        </authorList>
    </citation>
    <scope>NUCLEOTIDE SEQUENCE [LARGE SCALE GENOMIC DNA]</scope>
    <source>
        <strain evidence="2 3">CCMR0082</strain>
    </source>
</reference>
<dbReference type="GO" id="GO:0006888">
    <property type="term" value="P:endoplasmic reticulum to Golgi vesicle-mediated transport"/>
    <property type="evidence" value="ECO:0007669"/>
    <property type="project" value="TreeGrafter"/>
</dbReference>
<dbReference type="GO" id="GO:0008168">
    <property type="term" value="F:methyltransferase activity"/>
    <property type="evidence" value="ECO:0007669"/>
    <property type="project" value="UniProtKB-KW"/>
</dbReference>
<keyword evidence="2" id="KW-0489">Methyltransferase</keyword>
<gene>
    <name evidence="2" type="ORF">D0962_29335</name>
</gene>
<dbReference type="AlphaFoldDB" id="A0A6M0SE80"/>
<dbReference type="InterPro" id="IPR053202">
    <property type="entry name" value="EGF_Rcpt_Signaling_Reg"/>
</dbReference>
<dbReference type="Pfam" id="PF05050">
    <property type="entry name" value="Methyltransf_21"/>
    <property type="match status" value="1"/>
</dbReference>
<keyword evidence="2" id="KW-0808">Transferase</keyword>
<organism evidence="2 3">
    <name type="scientific">Adonisia turfae CCMR0082</name>
    <dbReference type="NCBI Taxonomy" id="2304604"/>
    <lineage>
        <taxon>Bacteria</taxon>
        <taxon>Bacillati</taxon>
        <taxon>Cyanobacteriota</taxon>
        <taxon>Adonisia</taxon>
        <taxon>Adonisia turfae</taxon>
    </lineage>
</organism>
<dbReference type="GO" id="GO:0016197">
    <property type="term" value="P:endosomal transport"/>
    <property type="evidence" value="ECO:0007669"/>
    <property type="project" value="TreeGrafter"/>
</dbReference>
<dbReference type="PANTHER" id="PTHR34009">
    <property type="entry name" value="PROTEIN STAR"/>
    <property type="match status" value="1"/>
</dbReference>
<dbReference type="GO" id="GO:0032259">
    <property type="term" value="P:methylation"/>
    <property type="evidence" value="ECO:0007669"/>
    <property type="project" value="UniProtKB-KW"/>
</dbReference>
<dbReference type="Gene3D" id="3.40.50.150">
    <property type="entry name" value="Vaccinia Virus protein VP39"/>
    <property type="match status" value="1"/>
</dbReference>
<dbReference type="Proteomes" id="UP000473574">
    <property type="component" value="Unassembled WGS sequence"/>
</dbReference>
<dbReference type="RefSeq" id="WP_163669293.1">
    <property type="nucleotide sequence ID" value="NZ_QZCE01000002.1"/>
</dbReference>
<protein>
    <submittedName>
        <fullName evidence="2">FkbM family methyltransferase</fullName>
    </submittedName>
</protein>
<evidence type="ECO:0000313" key="2">
    <source>
        <dbReference type="EMBL" id="NEZ66810.1"/>
    </source>
</evidence>
<dbReference type="GO" id="GO:0005737">
    <property type="term" value="C:cytoplasm"/>
    <property type="evidence" value="ECO:0007669"/>
    <property type="project" value="GOC"/>
</dbReference>
<evidence type="ECO:0000313" key="3">
    <source>
        <dbReference type="Proteomes" id="UP000473574"/>
    </source>
</evidence>
<dbReference type="SUPFAM" id="SSF53335">
    <property type="entry name" value="S-adenosyl-L-methionine-dependent methyltransferases"/>
    <property type="match status" value="1"/>
</dbReference>